<dbReference type="NCBIfam" id="TIGR00765">
    <property type="entry name" value="yihY_not_rbn"/>
    <property type="match status" value="1"/>
</dbReference>
<name>A0ABQ1PJY4_9MICC</name>
<proteinExistence type="predicted"/>
<dbReference type="InterPro" id="IPR017039">
    <property type="entry name" value="Virul_fac_BrkB"/>
</dbReference>
<feature type="transmembrane region" description="Helical" evidence="7">
    <location>
        <begin position="168"/>
        <end position="189"/>
    </location>
</feature>
<feature type="region of interest" description="Disordered" evidence="6">
    <location>
        <begin position="348"/>
        <end position="425"/>
    </location>
</feature>
<dbReference type="Gene3D" id="1.20.1740.10">
    <property type="entry name" value="Amino acid/polyamine transporter I"/>
    <property type="match status" value="1"/>
</dbReference>
<dbReference type="Proteomes" id="UP000597761">
    <property type="component" value="Unassembled WGS sequence"/>
</dbReference>
<dbReference type="Pfam" id="PF03631">
    <property type="entry name" value="Virul_fac_BrkB"/>
    <property type="match status" value="1"/>
</dbReference>
<evidence type="ECO:0000313" key="8">
    <source>
        <dbReference type="EMBL" id="GGC98409.1"/>
    </source>
</evidence>
<evidence type="ECO:0000256" key="6">
    <source>
        <dbReference type="SAM" id="MobiDB-lite"/>
    </source>
</evidence>
<sequence>MATTTPTDDDAQTARGRANAPDPEDDRKPDSPTDVAKPSWGYVFKRTLSEFSKDKCTDLAAGLTYFAVLALFPAILAVVSLLGVVGQAEATTNAMLDLVRPYLSNEAITPAQDILKELTGSTGAGITLVVGILGALWSASGYVGGFSRAMNRIYEIDEGRPIWKLRPMMLLVTLILVVIVAAAGLMLVVSGPIAERIGDVIGLGGTAVTVWNIAKIPVMLVLVMLAVAVLYWATPNVKPPKFRWVSGGAIIAVVVLIIATLLFVFYVSNFGNYNKTYGSIAGVIIFLLWIWIANISLLFGAEFDAELERGRQLQAGIVAEETIQLPPRDTKQSDKVAAKTENLVEQGRELREESEQNGAPGAAAGARSGKDSDAGTGSGKGGRDSGKHGKGDRDADEKPGATVVPDAVLKHQPGSHQYGTRREDV</sequence>
<keyword evidence="4 7" id="KW-1133">Transmembrane helix</keyword>
<evidence type="ECO:0000313" key="9">
    <source>
        <dbReference type="Proteomes" id="UP000597761"/>
    </source>
</evidence>
<dbReference type="PANTHER" id="PTHR30213:SF0">
    <property type="entry name" value="UPF0761 MEMBRANE PROTEIN YIHY"/>
    <property type="match status" value="1"/>
</dbReference>
<keyword evidence="2" id="KW-1003">Cell membrane</keyword>
<feature type="compositionally biased region" description="Basic and acidic residues" evidence="6">
    <location>
        <begin position="381"/>
        <end position="399"/>
    </location>
</feature>
<feature type="transmembrane region" description="Helical" evidence="7">
    <location>
        <begin position="279"/>
        <end position="301"/>
    </location>
</feature>
<keyword evidence="3 7" id="KW-0812">Transmembrane</keyword>
<comment type="subcellular location">
    <subcellularLocation>
        <location evidence="1">Cell membrane</location>
        <topology evidence="1">Multi-pass membrane protein</topology>
    </subcellularLocation>
</comment>
<evidence type="ECO:0000256" key="5">
    <source>
        <dbReference type="ARBA" id="ARBA00023136"/>
    </source>
</evidence>
<evidence type="ECO:0000256" key="4">
    <source>
        <dbReference type="ARBA" id="ARBA00022989"/>
    </source>
</evidence>
<protein>
    <submittedName>
        <fullName evidence="8">Uncharacterized protein</fullName>
    </submittedName>
</protein>
<evidence type="ECO:0000256" key="3">
    <source>
        <dbReference type="ARBA" id="ARBA00022692"/>
    </source>
</evidence>
<reference evidence="9" key="1">
    <citation type="journal article" date="2019" name="Int. J. Syst. Evol. Microbiol.">
        <title>The Global Catalogue of Microorganisms (GCM) 10K type strain sequencing project: providing services to taxonomists for standard genome sequencing and annotation.</title>
        <authorList>
            <consortium name="The Broad Institute Genomics Platform"/>
            <consortium name="The Broad Institute Genome Sequencing Center for Infectious Disease"/>
            <person name="Wu L."/>
            <person name="Ma J."/>
        </authorList>
    </citation>
    <scope>NUCLEOTIDE SEQUENCE [LARGE SCALE GENOMIC DNA]</scope>
    <source>
        <strain evidence="9">CGMCC 1.15480</strain>
    </source>
</reference>
<feature type="transmembrane region" description="Helical" evidence="7">
    <location>
        <begin position="244"/>
        <end position="267"/>
    </location>
</feature>
<feature type="transmembrane region" description="Helical" evidence="7">
    <location>
        <begin position="124"/>
        <end position="147"/>
    </location>
</feature>
<dbReference type="EMBL" id="BMJI01000021">
    <property type="protein sequence ID" value="GGC98409.1"/>
    <property type="molecule type" value="Genomic_DNA"/>
</dbReference>
<dbReference type="RefSeq" id="WP_229660038.1">
    <property type="nucleotide sequence ID" value="NZ_BMJI01000021.1"/>
</dbReference>
<evidence type="ECO:0000256" key="1">
    <source>
        <dbReference type="ARBA" id="ARBA00004651"/>
    </source>
</evidence>
<gene>
    <name evidence="8" type="ORF">GCM10011512_26660</name>
</gene>
<feature type="transmembrane region" description="Helical" evidence="7">
    <location>
        <begin position="63"/>
        <end position="85"/>
    </location>
</feature>
<feature type="region of interest" description="Disordered" evidence="6">
    <location>
        <begin position="1"/>
        <end position="34"/>
    </location>
</feature>
<evidence type="ECO:0000256" key="2">
    <source>
        <dbReference type="ARBA" id="ARBA00022475"/>
    </source>
</evidence>
<organism evidence="8 9">
    <name type="scientific">Tersicoccus solisilvae</name>
    <dbReference type="NCBI Taxonomy" id="1882339"/>
    <lineage>
        <taxon>Bacteria</taxon>
        <taxon>Bacillati</taxon>
        <taxon>Actinomycetota</taxon>
        <taxon>Actinomycetes</taxon>
        <taxon>Micrococcales</taxon>
        <taxon>Micrococcaceae</taxon>
        <taxon>Tersicoccus</taxon>
    </lineage>
</organism>
<evidence type="ECO:0000256" key="7">
    <source>
        <dbReference type="SAM" id="Phobius"/>
    </source>
</evidence>
<keyword evidence="5 7" id="KW-0472">Membrane</keyword>
<feature type="transmembrane region" description="Helical" evidence="7">
    <location>
        <begin position="209"/>
        <end position="232"/>
    </location>
</feature>
<comment type="caution">
    <text evidence="8">The sequence shown here is derived from an EMBL/GenBank/DDBJ whole genome shotgun (WGS) entry which is preliminary data.</text>
</comment>
<dbReference type="PANTHER" id="PTHR30213">
    <property type="entry name" value="INNER MEMBRANE PROTEIN YHJD"/>
    <property type="match status" value="1"/>
</dbReference>
<accession>A0ABQ1PJY4</accession>
<keyword evidence="9" id="KW-1185">Reference proteome</keyword>